<evidence type="ECO:0000256" key="4">
    <source>
        <dbReference type="ARBA" id="ARBA00022741"/>
    </source>
</evidence>
<keyword evidence="7 8" id="KW-0472">Membrane</keyword>
<evidence type="ECO:0000256" key="6">
    <source>
        <dbReference type="ARBA" id="ARBA00022989"/>
    </source>
</evidence>
<evidence type="ECO:0000256" key="1">
    <source>
        <dbReference type="ARBA" id="ARBA00004127"/>
    </source>
</evidence>
<evidence type="ECO:0000256" key="3">
    <source>
        <dbReference type="ARBA" id="ARBA00022737"/>
    </source>
</evidence>
<dbReference type="GO" id="GO:0016020">
    <property type="term" value="C:membrane"/>
    <property type="evidence" value="ECO:0007669"/>
    <property type="project" value="InterPro"/>
</dbReference>
<feature type="domain" description="ABC transporter" evidence="9">
    <location>
        <begin position="235"/>
        <end position="341"/>
    </location>
</feature>
<keyword evidence="6 8" id="KW-1133">Transmembrane helix</keyword>
<keyword evidence="11" id="KW-1185">Reference proteome</keyword>
<dbReference type="Gene3D" id="1.20.1560.10">
    <property type="entry name" value="ABC transporter type 1, transmembrane domain"/>
    <property type="match status" value="1"/>
</dbReference>
<evidence type="ECO:0000256" key="8">
    <source>
        <dbReference type="SAM" id="Phobius"/>
    </source>
</evidence>
<accession>A0A9J6FM19</accession>
<dbReference type="PANTHER" id="PTHR24223:SF443">
    <property type="entry name" value="MULTIDRUG-RESISTANCE LIKE PROTEIN 1, ISOFORM I"/>
    <property type="match status" value="1"/>
</dbReference>
<dbReference type="EMBL" id="JABSTR010000002">
    <property type="protein sequence ID" value="KAH9364178.1"/>
    <property type="molecule type" value="Genomic_DNA"/>
</dbReference>
<comment type="subcellular location">
    <subcellularLocation>
        <location evidence="1">Endomembrane system</location>
        <topology evidence="1">Multi-pass membrane protein</topology>
    </subcellularLocation>
</comment>
<feature type="transmembrane region" description="Helical" evidence="8">
    <location>
        <begin position="105"/>
        <end position="130"/>
    </location>
</feature>
<dbReference type="GO" id="GO:0042626">
    <property type="term" value="F:ATPase-coupled transmembrane transporter activity"/>
    <property type="evidence" value="ECO:0007669"/>
    <property type="project" value="TreeGrafter"/>
</dbReference>
<keyword evidence="2 8" id="KW-0812">Transmembrane</keyword>
<dbReference type="InterPro" id="IPR050173">
    <property type="entry name" value="ABC_transporter_C-like"/>
</dbReference>
<dbReference type="InterPro" id="IPR027417">
    <property type="entry name" value="P-loop_NTPase"/>
</dbReference>
<dbReference type="Pfam" id="PF00005">
    <property type="entry name" value="ABC_tran"/>
    <property type="match status" value="1"/>
</dbReference>
<evidence type="ECO:0000256" key="2">
    <source>
        <dbReference type="ARBA" id="ARBA00022692"/>
    </source>
</evidence>
<dbReference type="GO" id="GO:0012505">
    <property type="term" value="C:endomembrane system"/>
    <property type="evidence" value="ECO:0007669"/>
    <property type="project" value="UniProtKB-SubCell"/>
</dbReference>
<keyword evidence="5" id="KW-0067">ATP-binding</keyword>
<sequence length="361" mass="39532">MLPQRASVPAYLSQFPLDRTERPGMVPPFLHSNLNVLFSFGGFKNLAVQVANWSRFAEGLAVSRLLQHVTETVDALSSLRAFGVVRRFQRHFYCLTDATMRGYSLFAMCFTMARLLASGAAFLVVIATLVANTTFSPSGEPDPSGLGLALSAAISVPISLMSLCVTLFVVLQTVVGAERCLEYTELVPEKDVADTWTEQKRTEVMITLSGWPSEGKVEFQNYSASYRPGDLPNVLSDLTFLVKPMEKVGVVGRTGAGKSSLVLALLRILQASQGRILIDDTNIEDVPLQKLRRGITVIPQDPSLVRGTLRMNLDPSNSHSDEEIWLALEKAHLAKMVSDHPDKLLLITADGGSNLRQELLS</sequence>
<dbReference type="Gene3D" id="3.40.50.300">
    <property type="entry name" value="P-loop containing nucleotide triphosphate hydrolases"/>
    <property type="match status" value="1"/>
</dbReference>
<evidence type="ECO:0000313" key="11">
    <source>
        <dbReference type="Proteomes" id="UP000821853"/>
    </source>
</evidence>
<comment type="caution">
    <text evidence="10">The sequence shown here is derived from an EMBL/GenBank/DDBJ whole genome shotgun (WGS) entry which is preliminary data.</text>
</comment>
<dbReference type="VEuPathDB" id="VectorBase:HLOH_063839"/>
<evidence type="ECO:0000256" key="7">
    <source>
        <dbReference type="ARBA" id="ARBA00023136"/>
    </source>
</evidence>
<organism evidence="10 11">
    <name type="scientific">Haemaphysalis longicornis</name>
    <name type="common">Bush tick</name>
    <dbReference type="NCBI Taxonomy" id="44386"/>
    <lineage>
        <taxon>Eukaryota</taxon>
        <taxon>Metazoa</taxon>
        <taxon>Ecdysozoa</taxon>
        <taxon>Arthropoda</taxon>
        <taxon>Chelicerata</taxon>
        <taxon>Arachnida</taxon>
        <taxon>Acari</taxon>
        <taxon>Parasitiformes</taxon>
        <taxon>Ixodida</taxon>
        <taxon>Ixodoidea</taxon>
        <taxon>Ixodidae</taxon>
        <taxon>Haemaphysalinae</taxon>
        <taxon>Haemaphysalis</taxon>
    </lineage>
</organism>
<protein>
    <recommendedName>
        <fullName evidence="9">ABC transporter domain-containing protein</fullName>
    </recommendedName>
</protein>
<dbReference type="GO" id="GO:0016887">
    <property type="term" value="F:ATP hydrolysis activity"/>
    <property type="evidence" value="ECO:0007669"/>
    <property type="project" value="InterPro"/>
</dbReference>
<proteinExistence type="predicted"/>
<dbReference type="InterPro" id="IPR036640">
    <property type="entry name" value="ABC1_TM_sf"/>
</dbReference>
<evidence type="ECO:0000256" key="5">
    <source>
        <dbReference type="ARBA" id="ARBA00022840"/>
    </source>
</evidence>
<dbReference type="OrthoDB" id="6506624at2759"/>
<dbReference type="FunFam" id="3.40.50.300:FF:003838">
    <property type="entry name" value="ATP-dependent bile acid permease, putative"/>
    <property type="match status" value="1"/>
</dbReference>
<evidence type="ECO:0000313" key="10">
    <source>
        <dbReference type="EMBL" id="KAH9364178.1"/>
    </source>
</evidence>
<dbReference type="GO" id="GO:0005524">
    <property type="term" value="F:ATP binding"/>
    <property type="evidence" value="ECO:0007669"/>
    <property type="project" value="UniProtKB-KW"/>
</dbReference>
<feature type="transmembrane region" description="Helical" evidence="8">
    <location>
        <begin position="150"/>
        <end position="171"/>
    </location>
</feature>
<keyword evidence="4" id="KW-0547">Nucleotide-binding</keyword>
<keyword evidence="3" id="KW-0677">Repeat</keyword>
<dbReference type="SUPFAM" id="SSF52540">
    <property type="entry name" value="P-loop containing nucleoside triphosphate hydrolases"/>
    <property type="match status" value="1"/>
</dbReference>
<dbReference type="PANTHER" id="PTHR24223">
    <property type="entry name" value="ATP-BINDING CASSETTE SUB-FAMILY C"/>
    <property type="match status" value="1"/>
</dbReference>
<name>A0A9J6FM19_HAELO</name>
<dbReference type="InterPro" id="IPR003439">
    <property type="entry name" value="ABC_transporter-like_ATP-bd"/>
</dbReference>
<gene>
    <name evidence="10" type="ORF">HPB48_021999</name>
</gene>
<evidence type="ECO:0000259" key="9">
    <source>
        <dbReference type="Pfam" id="PF00005"/>
    </source>
</evidence>
<reference evidence="10 11" key="1">
    <citation type="journal article" date="2020" name="Cell">
        <title>Large-Scale Comparative Analyses of Tick Genomes Elucidate Their Genetic Diversity and Vector Capacities.</title>
        <authorList>
            <consortium name="Tick Genome and Microbiome Consortium (TIGMIC)"/>
            <person name="Jia N."/>
            <person name="Wang J."/>
            <person name="Shi W."/>
            <person name="Du L."/>
            <person name="Sun Y."/>
            <person name="Zhan W."/>
            <person name="Jiang J.F."/>
            <person name="Wang Q."/>
            <person name="Zhang B."/>
            <person name="Ji P."/>
            <person name="Bell-Sakyi L."/>
            <person name="Cui X.M."/>
            <person name="Yuan T.T."/>
            <person name="Jiang B.G."/>
            <person name="Yang W.F."/>
            <person name="Lam T.T."/>
            <person name="Chang Q.C."/>
            <person name="Ding S.J."/>
            <person name="Wang X.J."/>
            <person name="Zhu J.G."/>
            <person name="Ruan X.D."/>
            <person name="Zhao L."/>
            <person name="Wei J.T."/>
            <person name="Ye R.Z."/>
            <person name="Que T.C."/>
            <person name="Du C.H."/>
            <person name="Zhou Y.H."/>
            <person name="Cheng J.X."/>
            <person name="Dai P.F."/>
            <person name="Guo W.B."/>
            <person name="Han X.H."/>
            <person name="Huang E.J."/>
            <person name="Li L.F."/>
            <person name="Wei W."/>
            <person name="Gao Y.C."/>
            <person name="Liu J.Z."/>
            <person name="Shao H.Z."/>
            <person name="Wang X."/>
            <person name="Wang C.C."/>
            <person name="Yang T.C."/>
            <person name="Huo Q.B."/>
            <person name="Li W."/>
            <person name="Chen H.Y."/>
            <person name="Chen S.E."/>
            <person name="Zhou L.G."/>
            <person name="Ni X.B."/>
            <person name="Tian J.H."/>
            <person name="Sheng Y."/>
            <person name="Liu T."/>
            <person name="Pan Y.S."/>
            <person name="Xia L.Y."/>
            <person name="Li J."/>
            <person name="Zhao F."/>
            <person name="Cao W.C."/>
        </authorList>
    </citation>
    <scope>NUCLEOTIDE SEQUENCE [LARGE SCALE GENOMIC DNA]</scope>
    <source>
        <strain evidence="10">HaeL-2018</strain>
    </source>
</reference>
<dbReference type="SUPFAM" id="SSF90123">
    <property type="entry name" value="ABC transporter transmembrane region"/>
    <property type="match status" value="1"/>
</dbReference>
<dbReference type="AlphaFoldDB" id="A0A9J6FM19"/>
<dbReference type="Proteomes" id="UP000821853">
    <property type="component" value="Chromosome 10"/>
</dbReference>